<feature type="transmembrane region" description="Helical" evidence="1">
    <location>
        <begin position="59"/>
        <end position="76"/>
    </location>
</feature>
<dbReference type="EMBL" id="JBDFQZ010000007">
    <property type="protein sequence ID" value="KAK9707167.1"/>
    <property type="molecule type" value="Genomic_DNA"/>
</dbReference>
<evidence type="ECO:0008006" key="4">
    <source>
        <dbReference type="Google" id="ProtNLM"/>
    </source>
</evidence>
<organism evidence="2 3">
    <name type="scientific">Saponaria officinalis</name>
    <name type="common">Common soapwort</name>
    <name type="synonym">Lychnis saponaria</name>
    <dbReference type="NCBI Taxonomy" id="3572"/>
    <lineage>
        <taxon>Eukaryota</taxon>
        <taxon>Viridiplantae</taxon>
        <taxon>Streptophyta</taxon>
        <taxon>Embryophyta</taxon>
        <taxon>Tracheophyta</taxon>
        <taxon>Spermatophyta</taxon>
        <taxon>Magnoliopsida</taxon>
        <taxon>eudicotyledons</taxon>
        <taxon>Gunneridae</taxon>
        <taxon>Pentapetalae</taxon>
        <taxon>Caryophyllales</taxon>
        <taxon>Caryophyllaceae</taxon>
        <taxon>Caryophylleae</taxon>
        <taxon>Saponaria</taxon>
    </lineage>
</organism>
<feature type="transmembrane region" description="Helical" evidence="1">
    <location>
        <begin position="141"/>
        <end position="161"/>
    </location>
</feature>
<feature type="transmembrane region" description="Helical" evidence="1">
    <location>
        <begin position="33"/>
        <end position="52"/>
    </location>
</feature>
<feature type="transmembrane region" description="Helical" evidence="1">
    <location>
        <begin position="167"/>
        <end position="188"/>
    </location>
</feature>
<comment type="caution">
    <text evidence="2">The sequence shown here is derived from an EMBL/GenBank/DDBJ whole genome shotgun (WGS) entry which is preliminary data.</text>
</comment>
<keyword evidence="1" id="KW-0472">Membrane</keyword>
<evidence type="ECO:0000313" key="2">
    <source>
        <dbReference type="EMBL" id="KAK9707167.1"/>
    </source>
</evidence>
<keyword evidence="1" id="KW-0812">Transmembrane</keyword>
<keyword evidence="1" id="KW-1133">Transmembrane helix</keyword>
<keyword evidence="3" id="KW-1185">Reference proteome</keyword>
<accession>A0AAW1JS41</accession>
<gene>
    <name evidence="2" type="ORF">RND81_07G177100</name>
</gene>
<sequence>MFNGGNFLRFCTLLLITGVALTLPSAFTDRMLIHSAVYFSVTILSSLVYFSLVREPIDAILMILSGLLGTMALILSGYDSVSLTSLWYYGWLLFGISYSCSSIFGLLNTRGVQPRSDTSNSQPQNAPVGSYPYVRMMAIDLGFFAVSFSSSYNIYCLWYLRYVNDRYLRGFGLGMVSLEGVACIVCVIHQSVVAWRLRTSTVEIAPMTQP</sequence>
<feature type="transmembrane region" description="Helical" evidence="1">
    <location>
        <begin position="7"/>
        <end position="27"/>
    </location>
</feature>
<evidence type="ECO:0000313" key="3">
    <source>
        <dbReference type="Proteomes" id="UP001443914"/>
    </source>
</evidence>
<dbReference type="AlphaFoldDB" id="A0AAW1JS41"/>
<reference evidence="2" key="1">
    <citation type="submission" date="2024-03" db="EMBL/GenBank/DDBJ databases">
        <title>WGS assembly of Saponaria officinalis var. Norfolk2.</title>
        <authorList>
            <person name="Jenkins J."/>
            <person name="Shu S."/>
            <person name="Grimwood J."/>
            <person name="Barry K."/>
            <person name="Goodstein D."/>
            <person name="Schmutz J."/>
            <person name="Leebens-Mack J."/>
            <person name="Osbourn A."/>
        </authorList>
    </citation>
    <scope>NUCLEOTIDE SEQUENCE [LARGE SCALE GENOMIC DNA]</scope>
    <source>
        <strain evidence="2">JIC</strain>
    </source>
</reference>
<protein>
    <recommendedName>
        <fullName evidence="4">NADH dehydrogenase subunit 6</fullName>
    </recommendedName>
</protein>
<name>A0AAW1JS41_SAPOF</name>
<evidence type="ECO:0000256" key="1">
    <source>
        <dbReference type="SAM" id="Phobius"/>
    </source>
</evidence>
<feature type="transmembrane region" description="Helical" evidence="1">
    <location>
        <begin position="88"/>
        <end position="107"/>
    </location>
</feature>
<dbReference type="Proteomes" id="UP001443914">
    <property type="component" value="Unassembled WGS sequence"/>
</dbReference>
<proteinExistence type="predicted"/>